<reference evidence="1 2" key="1">
    <citation type="submission" date="2018-02" db="EMBL/GenBank/DDBJ databases">
        <title>Comparative genomes isolates from brazilian mangrove.</title>
        <authorList>
            <person name="Araujo J.E."/>
            <person name="Taketani R.G."/>
            <person name="Silva M.C.P."/>
            <person name="Loureco M.V."/>
            <person name="Andreote F.D."/>
        </authorList>
    </citation>
    <scope>NUCLEOTIDE SEQUENCE [LARGE SCALE GENOMIC DNA]</scope>
    <source>
        <strain evidence="1 2">Hex-1 MGV</strain>
    </source>
</reference>
<protein>
    <submittedName>
        <fullName evidence="1">Uncharacterized protein</fullName>
    </submittedName>
</protein>
<sequence>MAYLIGVDEAGYGPNLGPLVIGGTLWRIEEPGDDLASLDLYQRLAKAIANKPGPKHLAIADSKVIYAKRKDLSLLEEAVLATCDVSKHALPIWHGRCEVDIEDERVGQHAPWYAGWDRPFPVHTTDEIVAGRRDAFATACEEEAVSLADVQCMFLTAQRFNARLANCDNKSTVLSQATMGLVLRLLQSIPTGESHVIRIVCDKHGGRDYYLGLLQHFFPDAWWQPLEESKAVSRYTAGLNSHQVTIEFRSKGEGFLPTALASIYAKFHREVAMLAFNRYWGTHVPGIAETAGYPVDAKRFAVETESAREKLQIPWEMFWRLK</sequence>
<dbReference type="InterPro" id="IPR012337">
    <property type="entry name" value="RNaseH-like_sf"/>
</dbReference>
<accession>A0A2S8G5A2</accession>
<proteinExistence type="predicted"/>
<dbReference type="EMBL" id="PUHY01000004">
    <property type="protein sequence ID" value="PQO39480.1"/>
    <property type="molecule type" value="Genomic_DNA"/>
</dbReference>
<dbReference type="SUPFAM" id="SSF53098">
    <property type="entry name" value="Ribonuclease H-like"/>
    <property type="match status" value="1"/>
</dbReference>
<dbReference type="AlphaFoldDB" id="A0A2S8G5A2"/>
<dbReference type="OrthoDB" id="5498373at2"/>
<dbReference type="InterPro" id="IPR036397">
    <property type="entry name" value="RNaseH_sf"/>
</dbReference>
<name>A0A2S8G5A2_9BACT</name>
<dbReference type="RefSeq" id="WP_105327917.1">
    <property type="nucleotide sequence ID" value="NZ_PUHY01000004.1"/>
</dbReference>
<organism evidence="1 2">
    <name type="scientific">Blastopirellula marina</name>
    <dbReference type="NCBI Taxonomy" id="124"/>
    <lineage>
        <taxon>Bacteria</taxon>
        <taxon>Pseudomonadati</taxon>
        <taxon>Planctomycetota</taxon>
        <taxon>Planctomycetia</taxon>
        <taxon>Pirellulales</taxon>
        <taxon>Pirellulaceae</taxon>
        <taxon>Blastopirellula</taxon>
    </lineage>
</organism>
<gene>
    <name evidence="1" type="ORF">C5Y83_01670</name>
</gene>
<comment type="caution">
    <text evidence="1">The sequence shown here is derived from an EMBL/GenBank/DDBJ whole genome shotgun (WGS) entry which is preliminary data.</text>
</comment>
<dbReference type="Gene3D" id="3.30.420.10">
    <property type="entry name" value="Ribonuclease H-like superfamily/Ribonuclease H"/>
    <property type="match status" value="2"/>
</dbReference>
<dbReference type="Proteomes" id="UP000238322">
    <property type="component" value="Unassembled WGS sequence"/>
</dbReference>
<evidence type="ECO:0000313" key="2">
    <source>
        <dbReference type="Proteomes" id="UP000238322"/>
    </source>
</evidence>
<dbReference type="GO" id="GO:0003676">
    <property type="term" value="F:nucleic acid binding"/>
    <property type="evidence" value="ECO:0007669"/>
    <property type="project" value="InterPro"/>
</dbReference>
<evidence type="ECO:0000313" key="1">
    <source>
        <dbReference type="EMBL" id="PQO39480.1"/>
    </source>
</evidence>